<gene>
    <name evidence="1" type="ORF">M9H77_15582</name>
</gene>
<dbReference type="EMBL" id="CM044704">
    <property type="protein sequence ID" value="KAI5665729.1"/>
    <property type="molecule type" value="Genomic_DNA"/>
</dbReference>
<name>A0ACC0AZY8_CATRO</name>
<comment type="caution">
    <text evidence="1">The sequence shown here is derived from an EMBL/GenBank/DDBJ whole genome shotgun (WGS) entry which is preliminary data.</text>
</comment>
<evidence type="ECO:0000313" key="2">
    <source>
        <dbReference type="Proteomes" id="UP001060085"/>
    </source>
</evidence>
<organism evidence="1 2">
    <name type="scientific">Catharanthus roseus</name>
    <name type="common">Madagascar periwinkle</name>
    <name type="synonym">Vinca rosea</name>
    <dbReference type="NCBI Taxonomy" id="4058"/>
    <lineage>
        <taxon>Eukaryota</taxon>
        <taxon>Viridiplantae</taxon>
        <taxon>Streptophyta</taxon>
        <taxon>Embryophyta</taxon>
        <taxon>Tracheophyta</taxon>
        <taxon>Spermatophyta</taxon>
        <taxon>Magnoliopsida</taxon>
        <taxon>eudicotyledons</taxon>
        <taxon>Gunneridae</taxon>
        <taxon>Pentapetalae</taxon>
        <taxon>asterids</taxon>
        <taxon>lamiids</taxon>
        <taxon>Gentianales</taxon>
        <taxon>Apocynaceae</taxon>
        <taxon>Rauvolfioideae</taxon>
        <taxon>Vinceae</taxon>
        <taxon>Catharanthinae</taxon>
        <taxon>Catharanthus</taxon>
    </lineage>
</organism>
<keyword evidence="2" id="KW-1185">Reference proteome</keyword>
<evidence type="ECO:0000313" key="1">
    <source>
        <dbReference type="EMBL" id="KAI5665729.1"/>
    </source>
</evidence>
<proteinExistence type="predicted"/>
<accession>A0ACC0AZY8</accession>
<reference evidence="2" key="1">
    <citation type="journal article" date="2023" name="Nat. Plants">
        <title>Single-cell RNA sequencing provides a high-resolution roadmap for understanding the multicellular compartmentation of specialized metabolism.</title>
        <authorList>
            <person name="Sun S."/>
            <person name="Shen X."/>
            <person name="Li Y."/>
            <person name="Li Y."/>
            <person name="Wang S."/>
            <person name="Li R."/>
            <person name="Zhang H."/>
            <person name="Shen G."/>
            <person name="Guo B."/>
            <person name="Wei J."/>
            <person name="Xu J."/>
            <person name="St-Pierre B."/>
            <person name="Chen S."/>
            <person name="Sun C."/>
        </authorList>
    </citation>
    <scope>NUCLEOTIDE SEQUENCE [LARGE SCALE GENOMIC DNA]</scope>
</reference>
<protein>
    <submittedName>
        <fullName evidence="1">Uncharacterized protein</fullName>
    </submittedName>
</protein>
<sequence>MKAILGKYENQKRAERRIKCLRFKIIHCFISLLHPRNRAAKLFATLSCPPKRMSGVVLGRFLSSNSIIIHHILGKEASNQQVFCQPWSLPNYSQGLNFSLSHPVPCLNKNRQLGNRAKVCAARRRRANIQTDTYVFMEPGKSEEFVSEEELRSRLKGWLENWPAESLPPDLSRFESIDDAVQFLVKSVCELEIDGDVGSIQWYEVRLEQ</sequence>
<dbReference type="Proteomes" id="UP001060085">
    <property type="component" value="Linkage Group LG04"/>
</dbReference>